<feature type="transmembrane region" description="Helical" evidence="1">
    <location>
        <begin position="102"/>
        <end position="125"/>
    </location>
</feature>
<keyword evidence="3" id="KW-1185">Reference proteome</keyword>
<dbReference type="RefSeq" id="WP_189376134.1">
    <property type="nucleotide sequence ID" value="NZ_BNAH01000001.1"/>
</dbReference>
<evidence type="ECO:0000313" key="3">
    <source>
        <dbReference type="Proteomes" id="UP000626370"/>
    </source>
</evidence>
<feature type="transmembrane region" description="Helical" evidence="1">
    <location>
        <begin position="6"/>
        <end position="27"/>
    </location>
</feature>
<feature type="transmembrane region" description="Helical" evidence="1">
    <location>
        <begin position="70"/>
        <end position="90"/>
    </location>
</feature>
<keyword evidence="1" id="KW-1133">Transmembrane helix</keyword>
<protein>
    <recommendedName>
        <fullName evidence="4">FTR1 family iron permease</fullName>
    </recommendedName>
</protein>
<keyword evidence="1" id="KW-0472">Membrane</keyword>
<feature type="transmembrane region" description="Helical" evidence="1">
    <location>
        <begin position="231"/>
        <end position="252"/>
    </location>
</feature>
<reference evidence="3" key="1">
    <citation type="journal article" date="2019" name="Int. J. Syst. Evol. Microbiol.">
        <title>The Global Catalogue of Microorganisms (GCM) 10K type strain sequencing project: providing services to taxonomists for standard genome sequencing and annotation.</title>
        <authorList>
            <consortium name="The Broad Institute Genomics Platform"/>
            <consortium name="The Broad Institute Genome Sequencing Center for Infectious Disease"/>
            <person name="Wu L."/>
            <person name="Ma J."/>
        </authorList>
    </citation>
    <scope>NUCLEOTIDE SEQUENCE [LARGE SCALE GENOMIC DNA]</scope>
    <source>
        <strain evidence="3">CGMCC 1.15922</strain>
    </source>
</reference>
<organism evidence="2 3">
    <name type="scientific">Thalassotalea profundi</name>
    <dbReference type="NCBI Taxonomy" id="2036687"/>
    <lineage>
        <taxon>Bacteria</taxon>
        <taxon>Pseudomonadati</taxon>
        <taxon>Pseudomonadota</taxon>
        <taxon>Gammaproteobacteria</taxon>
        <taxon>Alteromonadales</taxon>
        <taxon>Colwelliaceae</taxon>
        <taxon>Thalassotalea</taxon>
    </lineage>
</organism>
<feature type="transmembrane region" description="Helical" evidence="1">
    <location>
        <begin position="131"/>
        <end position="156"/>
    </location>
</feature>
<evidence type="ECO:0000313" key="2">
    <source>
        <dbReference type="EMBL" id="GHE77308.1"/>
    </source>
</evidence>
<comment type="caution">
    <text evidence="2">The sequence shown here is derived from an EMBL/GenBank/DDBJ whole genome shotgun (WGS) entry which is preliminary data.</text>
</comment>
<accession>A0ABQ3IDY3</accession>
<evidence type="ECO:0000256" key="1">
    <source>
        <dbReference type="SAM" id="Phobius"/>
    </source>
</evidence>
<gene>
    <name evidence="2" type="ORF">GCM10011501_00990</name>
</gene>
<sequence>MLINTVVLLLRDLLPVFVLLTFLRAFIVPDAFSYKNIRNVAITSFLFVLLIIQIVEPISEWFEGAGLELMQVSLIIMSFMLFLLITLLRIHRQNTNICIRLANIGLEVFIVVKTSNFFIFLHVYLQDKSQVFNVFIGVMLGIGICMSFSAIFYYLLKEWQETSLKTLLYIPWFLFLSGMISQVLALLAQVDIFSLSAPLWSSEHLIENSSEYGQLLSALIGYQSAPAREFLILYSIVFLGLVLLTAITHFFVKNRQGLPHE</sequence>
<dbReference type="Proteomes" id="UP000626370">
    <property type="component" value="Unassembled WGS sequence"/>
</dbReference>
<name>A0ABQ3IDY3_9GAMM</name>
<feature type="transmembrane region" description="Helical" evidence="1">
    <location>
        <begin position="39"/>
        <end position="58"/>
    </location>
</feature>
<proteinExistence type="predicted"/>
<evidence type="ECO:0008006" key="4">
    <source>
        <dbReference type="Google" id="ProtNLM"/>
    </source>
</evidence>
<dbReference type="EMBL" id="BNAH01000001">
    <property type="protein sequence ID" value="GHE77308.1"/>
    <property type="molecule type" value="Genomic_DNA"/>
</dbReference>
<keyword evidence="1" id="KW-0812">Transmembrane</keyword>
<feature type="transmembrane region" description="Helical" evidence="1">
    <location>
        <begin position="168"/>
        <end position="190"/>
    </location>
</feature>